<proteinExistence type="predicted"/>
<keyword evidence="1" id="KW-0732">Signal</keyword>
<accession>F2BXQ0</accession>
<feature type="signal peptide" evidence="1">
    <location>
        <begin position="1"/>
        <end position="31"/>
    </location>
</feature>
<dbReference type="Proteomes" id="UP000003503">
    <property type="component" value="Unassembled WGS sequence"/>
</dbReference>
<gene>
    <name evidence="2" type="ORF">HMPREF9083_0968</name>
</gene>
<feature type="chain" id="PRO_5003274531" evidence="1">
    <location>
        <begin position="32"/>
        <end position="352"/>
    </location>
</feature>
<protein>
    <submittedName>
        <fullName evidence="2">Copper amine oxidase family protein</fullName>
    </submittedName>
</protein>
<name>F2BXQ0_9FIRM</name>
<dbReference type="HOGENOM" id="CLU_047950_0_0_9"/>
<organism evidence="2 3">
    <name type="scientific">Dialister micraerophilus DSM 19965</name>
    <dbReference type="NCBI Taxonomy" id="888062"/>
    <lineage>
        <taxon>Bacteria</taxon>
        <taxon>Bacillati</taxon>
        <taxon>Bacillota</taxon>
        <taxon>Negativicutes</taxon>
        <taxon>Veillonellales</taxon>
        <taxon>Veillonellaceae</taxon>
        <taxon>Dialister</taxon>
    </lineage>
</organism>
<dbReference type="STRING" id="888062.HMPREF9083_0968"/>
<dbReference type="EMBL" id="AFBB01000018">
    <property type="protein sequence ID" value="EGF13321.1"/>
    <property type="molecule type" value="Genomic_DNA"/>
</dbReference>
<evidence type="ECO:0000313" key="3">
    <source>
        <dbReference type="Proteomes" id="UP000003503"/>
    </source>
</evidence>
<evidence type="ECO:0000313" key="2">
    <source>
        <dbReference type="EMBL" id="EGF13321.1"/>
    </source>
</evidence>
<sequence length="352" mass="40014">MKKKKRKNMKNKITAIIITIMSLMFSVNAFAETALIDKNYEPLKMKTVKQEGKLLFSDSPEYLEEFGIVAKAKIKGNGKIYYYHVNDKYVPGIIAIFAQGKANQKTEIKRIVKGDASVDYITTGKTLSERLANGEGKRKKEIVLANKEKTILEDTIEYVKPEYLVSGMVDVYSKDEITYGVVFLPKIGKIENSLKNAKEIAVDKHEMRGTFSSDIYLENEKPWNISNWPAEIKIGDGKRDVFLQGMDEIDKVKRENTGNFGVTYHINIHSKGEGKYSVYLNPQGGVYMGIIEIGQGYVYYPYNTEIRNDMFGHNTIYDYMNMGIWEAGKDLKIRLTPPGASNLPIRLLLIPQ</sequence>
<dbReference type="eggNOG" id="COG2268">
    <property type="taxonomic scope" value="Bacteria"/>
</dbReference>
<dbReference type="AlphaFoldDB" id="F2BXQ0"/>
<keyword evidence="3" id="KW-1185">Reference proteome</keyword>
<reference evidence="2 3" key="1">
    <citation type="submission" date="2011-02" db="EMBL/GenBank/DDBJ databases">
        <authorList>
            <person name="Muzny D."/>
            <person name="Qin X."/>
            <person name="Deng J."/>
            <person name="Jiang H."/>
            <person name="Liu Y."/>
            <person name="Qu J."/>
            <person name="Song X.-Z."/>
            <person name="Zhang L."/>
            <person name="Thornton R."/>
            <person name="Coyle M."/>
            <person name="Francisco L."/>
            <person name="Jackson L."/>
            <person name="Javaid M."/>
            <person name="Korchina V."/>
            <person name="Kovar C."/>
            <person name="Mata R."/>
            <person name="Mathew T."/>
            <person name="Ngo R."/>
            <person name="Nguyen L."/>
            <person name="Nguyen N."/>
            <person name="Okwuonu G."/>
            <person name="Ongeri F."/>
            <person name="Pham C."/>
            <person name="Simmons D."/>
            <person name="Wilczek-Boney K."/>
            <person name="Hale W."/>
            <person name="Jakkamsetti A."/>
            <person name="Pham P."/>
            <person name="Ruth R."/>
            <person name="San Lucas F."/>
            <person name="Warren J."/>
            <person name="Zhang J."/>
            <person name="Zhao Z."/>
            <person name="Zhou C."/>
            <person name="Zhu D."/>
            <person name="Lee S."/>
            <person name="Bess C."/>
            <person name="Blankenburg K."/>
            <person name="Forbes L."/>
            <person name="Fu Q."/>
            <person name="Gubbala S."/>
            <person name="Hirani K."/>
            <person name="Jayaseelan J.C."/>
            <person name="Lara F."/>
            <person name="Munidasa M."/>
            <person name="Palculict T."/>
            <person name="Patil S."/>
            <person name="Pu L.-L."/>
            <person name="Saada N."/>
            <person name="Tang L."/>
            <person name="Weissenberger G."/>
            <person name="Zhu Y."/>
            <person name="Hemphill L."/>
            <person name="Shang Y."/>
            <person name="Youmans B."/>
            <person name="Ayvaz T."/>
            <person name="Ross M."/>
            <person name="Santibanez J."/>
            <person name="Aqrawi P."/>
            <person name="Gross S."/>
            <person name="Joshi V."/>
            <person name="Fowler G."/>
            <person name="Nazareth L."/>
            <person name="Reid J."/>
            <person name="Worley K."/>
            <person name="Petrosino J."/>
            <person name="Highlander S."/>
            <person name="Gibbs R."/>
        </authorList>
    </citation>
    <scope>NUCLEOTIDE SEQUENCE [LARGE SCALE GENOMIC DNA]</scope>
    <source>
        <strain evidence="2 3">DSM 19965</strain>
    </source>
</reference>
<comment type="caution">
    <text evidence="2">The sequence shown here is derived from an EMBL/GenBank/DDBJ whole genome shotgun (WGS) entry which is preliminary data.</text>
</comment>
<evidence type="ECO:0000256" key="1">
    <source>
        <dbReference type="SAM" id="SignalP"/>
    </source>
</evidence>